<comment type="caution">
    <text evidence="8">The sequence shown here is derived from an EMBL/GenBank/DDBJ whole genome shotgun (WGS) entry which is preliminary data.</text>
</comment>
<evidence type="ECO:0000256" key="4">
    <source>
        <dbReference type="ARBA" id="ARBA00023002"/>
    </source>
</evidence>
<keyword evidence="3" id="KW-0223">Dioxygenase</keyword>
<evidence type="ECO:0000256" key="1">
    <source>
        <dbReference type="ARBA" id="ARBA00001954"/>
    </source>
</evidence>
<dbReference type="EMBL" id="JBANRG010000013">
    <property type="protein sequence ID" value="KAK7461401.1"/>
    <property type="molecule type" value="Genomic_DNA"/>
</dbReference>
<reference evidence="8 9" key="1">
    <citation type="submission" date="2024-01" db="EMBL/GenBank/DDBJ databases">
        <title>A draft genome for the cacao thread blight pathogen Marasmiellus scandens.</title>
        <authorList>
            <person name="Baruah I.K."/>
            <person name="Leung J."/>
            <person name="Bukari Y."/>
            <person name="Amoako-Attah I."/>
            <person name="Meinhardt L.W."/>
            <person name="Bailey B.A."/>
            <person name="Cohen S.P."/>
        </authorList>
    </citation>
    <scope>NUCLEOTIDE SEQUENCE [LARGE SCALE GENOMIC DNA]</scope>
    <source>
        <strain evidence="8 9">GH-19</strain>
    </source>
</reference>
<keyword evidence="5" id="KW-0408">Iron</keyword>
<organism evidence="8 9">
    <name type="scientific">Marasmiellus scandens</name>
    <dbReference type="NCBI Taxonomy" id="2682957"/>
    <lineage>
        <taxon>Eukaryota</taxon>
        <taxon>Fungi</taxon>
        <taxon>Dikarya</taxon>
        <taxon>Basidiomycota</taxon>
        <taxon>Agaricomycotina</taxon>
        <taxon>Agaricomycetes</taxon>
        <taxon>Agaricomycetidae</taxon>
        <taxon>Agaricales</taxon>
        <taxon>Marasmiineae</taxon>
        <taxon>Omphalotaceae</taxon>
        <taxon>Marasmiellus</taxon>
    </lineage>
</organism>
<dbReference type="InterPro" id="IPR024779">
    <property type="entry name" value="2OGFeDO_JBP1/TET_oxygenase_dom"/>
</dbReference>
<evidence type="ECO:0000256" key="5">
    <source>
        <dbReference type="ARBA" id="ARBA00023004"/>
    </source>
</evidence>
<feature type="region of interest" description="Disordered" evidence="6">
    <location>
        <begin position="1"/>
        <end position="21"/>
    </location>
</feature>
<accession>A0ABR1JHP8</accession>
<proteinExistence type="predicted"/>
<feature type="region of interest" description="Disordered" evidence="6">
    <location>
        <begin position="31"/>
        <end position="50"/>
    </location>
</feature>
<dbReference type="Proteomes" id="UP001498398">
    <property type="component" value="Unassembled WGS sequence"/>
</dbReference>
<comment type="cofactor">
    <cofactor evidence="1">
        <name>Fe(2+)</name>
        <dbReference type="ChEBI" id="CHEBI:29033"/>
    </cofactor>
</comment>
<evidence type="ECO:0000313" key="9">
    <source>
        <dbReference type="Proteomes" id="UP001498398"/>
    </source>
</evidence>
<evidence type="ECO:0000256" key="6">
    <source>
        <dbReference type="SAM" id="MobiDB-lite"/>
    </source>
</evidence>
<evidence type="ECO:0000256" key="3">
    <source>
        <dbReference type="ARBA" id="ARBA00022964"/>
    </source>
</evidence>
<keyword evidence="9" id="KW-1185">Reference proteome</keyword>
<sequence>MSFQKRQHQDSGSDGDSDVALSLKANRHKKRFVQVESESETDQTSESFQVTSQLESPNNIFAQKHILHGIESLRKSVWATDEGFQQNLKPVNGVDLQRLAKALRKAILHKVVLPIDAEDYFLMSRDHRHNYLANWRSQQRQPYFFSENTVFVDQKGNALVWYLPNLLSEQLKHRAFADTALIDKKLASGIQKVISEVSSNKGKKWRANPSWFVNTHHISHVRPGVANFSFGWRPSGKERTSVDIAPSLSLRGDSDECDESATRTWLKRIEALQLTVSLILSVIHPELFEAGRGVLAFCCAPESHKGSTHEWASQWNSVYTALTVICGRKSPAHVDSHGSVKYLDALVSLGTATKPRMTLQELGASFSYKAGTLMFFSGKAWTHEVLEWGKGERICYASYMRPEMIEAHGLSVDGWGACVI</sequence>
<gene>
    <name evidence="8" type="ORF">VKT23_008579</name>
</gene>
<protein>
    <recommendedName>
        <fullName evidence="7">2OGFeDO JBP1/TET oxygenase domain-containing protein</fullName>
    </recommendedName>
</protein>
<keyword evidence="2" id="KW-0479">Metal-binding</keyword>
<dbReference type="Gene3D" id="3.60.130.30">
    <property type="match status" value="1"/>
</dbReference>
<evidence type="ECO:0000256" key="2">
    <source>
        <dbReference type="ARBA" id="ARBA00022723"/>
    </source>
</evidence>
<keyword evidence="4" id="KW-0560">Oxidoreductase</keyword>
<evidence type="ECO:0000313" key="8">
    <source>
        <dbReference type="EMBL" id="KAK7461401.1"/>
    </source>
</evidence>
<name>A0ABR1JHP8_9AGAR</name>
<evidence type="ECO:0000259" key="7">
    <source>
        <dbReference type="Pfam" id="PF12851"/>
    </source>
</evidence>
<dbReference type="Pfam" id="PF12851">
    <property type="entry name" value="Tet_JBP"/>
    <property type="match status" value="1"/>
</dbReference>
<feature type="domain" description="2OGFeDO JBP1/TET oxygenase" evidence="7">
    <location>
        <begin position="266"/>
        <end position="401"/>
    </location>
</feature>